<reference evidence="2" key="1">
    <citation type="journal article" date="2022" name="bioRxiv">
        <title>Sequencing and chromosome-scale assembly of the giantPleurodeles waltlgenome.</title>
        <authorList>
            <person name="Brown T."/>
            <person name="Elewa A."/>
            <person name="Iarovenko S."/>
            <person name="Subramanian E."/>
            <person name="Araus A.J."/>
            <person name="Petzold A."/>
            <person name="Susuki M."/>
            <person name="Suzuki K.-i.T."/>
            <person name="Hayashi T."/>
            <person name="Toyoda A."/>
            <person name="Oliveira C."/>
            <person name="Osipova E."/>
            <person name="Leigh N.D."/>
            <person name="Simon A."/>
            <person name="Yun M.H."/>
        </authorList>
    </citation>
    <scope>NUCLEOTIDE SEQUENCE</scope>
    <source>
        <strain evidence="2">20211129_DDA</strain>
        <tissue evidence="2">Liver</tissue>
    </source>
</reference>
<comment type="caution">
    <text evidence="2">The sequence shown here is derived from an EMBL/GenBank/DDBJ whole genome shotgun (WGS) entry which is preliminary data.</text>
</comment>
<proteinExistence type="predicted"/>
<dbReference type="EMBL" id="JANPWB010000009">
    <property type="protein sequence ID" value="KAJ1151766.1"/>
    <property type="molecule type" value="Genomic_DNA"/>
</dbReference>
<evidence type="ECO:0000313" key="3">
    <source>
        <dbReference type="Proteomes" id="UP001066276"/>
    </source>
</evidence>
<protein>
    <submittedName>
        <fullName evidence="2">Uncharacterized protein</fullName>
    </submittedName>
</protein>
<keyword evidence="3" id="KW-1185">Reference proteome</keyword>
<dbReference type="Proteomes" id="UP001066276">
    <property type="component" value="Chromosome 5"/>
</dbReference>
<feature type="compositionally biased region" description="Basic and acidic residues" evidence="1">
    <location>
        <begin position="1"/>
        <end position="10"/>
    </location>
</feature>
<accession>A0AAV7RJL0</accession>
<gene>
    <name evidence="2" type="ORF">NDU88_004546</name>
</gene>
<organism evidence="2 3">
    <name type="scientific">Pleurodeles waltl</name>
    <name type="common">Iberian ribbed newt</name>
    <dbReference type="NCBI Taxonomy" id="8319"/>
    <lineage>
        <taxon>Eukaryota</taxon>
        <taxon>Metazoa</taxon>
        <taxon>Chordata</taxon>
        <taxon>Craniata</taxon>
        <taxon>Vertebrata</taxon>
        <taxon>Euteleostomi</taxon>
        <taxon>Amphibia</taxon>
        <taxon>Batrachia</taxon>
        <taxon>Caudata</taxon>
        <taxon>Salamandroidea</taxon>
        <taxon>Salamandridae</taxon>
        <taxon>Pleurodelinae</taxon>
        <taxon>Pleurodeles</taxon>
    </lineage>
</organism>
<evidence type="ECO:0000256" key="1">
    <source>
        <dbReference type="SAM" id="MobiDB-lite"/>
    </source>
</evidence>
<evidence type="ECO:0000313" key="2">
    <source>
        <dbReference type="EMBL" id="KAJ1151766.1"/>
    </source>
</evidence>
<name>A0AAV7RJL0_PLEWA</name>
<dbReference type="AlphaFoldDB" id="A0AAV7RJL0"/>
<feature type="region of interest" description="Disordered" evidence="1">
    <location>
        <begin position="1"/>
        <end position="21"/>
    </location>
</feature>
<sequence length="107" mass="11564">MCASPEEKPQPQESRPTLLDQPRGRVIHGSRAHLAEILPCLGSPPAASQPAVMENRKLPQAPMWRRKELAECALPGLSEYALPWLPDGVVLWRAGGAPLLSAECAPP</sequence>